<comment type="caution">
    <text evidence="1">The sequence shown here is derived from an EMBL/GenBank/DDBJ whole genome shotgun (WGS) entry which is preliminary data.</text>
</comment>
<gene>
    <name evidence="1" type="ORF">LTS18_011031</name>
</gene>
<feature type="non-terminal residue" evidence="1">
    <location>
        <position position="391"/>
    </location>
</feature>
<dbReference type="EMBL" id="JAWDJW010009474">
    <property type="protein sequence ID" value="KAK3059368.1"/>
    <property type="molecule type" value="Genomic_DNA"/>
</dbReference>
<evidence type="ECO:0000313" key="1">
    <source>
        <dbReference type="EMBL" id="KAK3059368.1"/>
    </source>
</evidence>
<keyword evidence="2" id="KW-1185">Reference proteome</keyword>
<dbReference type="Proteomes" id="UP001186974">
    <property type="component" value="Unassembled WGS sequence"/>
</dbReference>
<accession>A0ACC3CYV3</accession>
<protein>
    <submittedName>
        <fullName evidence="1">Uncharacterized protein</fullName>
    </submittedName>
</protein>
<organism evidence="1 2">
    <name type="scientific">Coniosporium uncinatum</name>
    <dbReference type="NCBI Taxonomy" id="93489"/>
    <lineage>
        <taxon>Eukaryota</taxon>
        <taxon>Fungi</taxon>
        <taxon>Dikarya</taxon>
        <taxon>Ascomycota</taxon>
        <taxon>Pezizomycotina</taxon>
        <taxon>Dothideomycetes</taxon>
        <taxon>Dothideomycetes incertae sedis</taxon>
        <taxon>Coniosporium</taxon>
    </lineage>
</organism>
<name>A0ACC3CYV3_9PEZI</name>
<reference evidence="1" key="1">
    <citation type="submission" date="2024-09" db="EMBL/GenBank/DDBJ databases">
        <title>Black Yeasts Isolated from many extreme environments.</title>
        <authorList>
            <person name="Coleine C."/>
            <person name="Stajich J.E."/>
            <person name="Selbmann L."/>
        </authorList>
    </citation>
    <scope>NUCLEOTIDE SEQUENCE</scope>
    <source>
        <strain evidence="1">CCFEE 5737</strain>
    </source>
</reference>
<proteinExistence type="predicted"/>
<sequence>MYEHPEQTAQKKLVPPLKTGKPLVKRKGASLVGVQGAGSPGKKIELPKGGNVLLKEKKQRKKHKLEKRKAHSKINPALDPFYKDVEAWSEIAERPIDHPLDKTFIMFDLEDGYKLDHDGVDDDHDSDSLDDEEEFRYNEQGYSDSTRRFEHDPVGSTPEKTAFAYRGLREGSGLSEEKARTLWRAMMKRQTAKNPHHTIAVERVVSDTELSNLECNFNDFALFVDIDQAMENLNKECRFVLNQQKRWITQTVFGMRSRREPLDMRAYTALLASLPSKWSEGSDRFQMQARYARTHPDVSTDDLDSEPEFDDIDFDDEDRVLRLLPKQIWVWKEFPDTTEDAQSAEEMRLDELCEELVLGKGKKPVQQTDAMRHMLMSELWENLMEEDILDM</sequence>
<evidence type="ECO:0000313" key="2">
    <source>
        <dbReference type="Proteomes" id="UP001186974"/>
    </source>
</evidence>